<organism evidence="1 2">
    <name type="scientific">Cirrhinus mrigala</name>
    <name type="common">Mrigala</name>
    <dbReference type="NCBI Taxonomy" id="683832"/>
    <lineage>
        <taxon>Eukaryota</taxon>
        <taxon>Metazoa</taxon>
        <taxon>Chordata</taxon>
        <taxon>Craniata</taxon>
        <taxon>Vertebrata</taxon>
        <taxon>Euteleostomi</taxon>
        <taxon>Actinopterygii</taxon>
        <taxon>Neopterygii</taxon>
        <taxon>Teleostei</taxon>
        <taxon>Ostariophysi</taxon>
        <taxon>Cypriniformes</taxon>
        <taxon>Cyprinidae</taxon>
        <taxon>Labeoninae</taxon>
        <taxon>Labeonini</taxon>
        <taxon>Cirrhinus</taxon>
    </lineage>
</organism>
<accession>A0ABD0Q3V8</accession>
<keyword evidence="2" id="KW-1185">Reference proteome</keyword>
<name>A0ABD0Q3V8_CIRMR</name>
<sequence>HHRHKSNAPFNILIGPRTFRPTDTVHEEENVIETGKETAVTAPQRDPSLAIQMQTQVWAQISALLHSQVTSHLKKENENGVEQKTVATTTIIITTTARWIRSGTVMSATTTAILMTDLIATGPARRVRGEGID</sequence>
<comment type="caution">
    <text evidence="1">The sequence shown here is derived from an EMBL/GenBank/DDBJ whole genome shotgun (WGS) entry which is preliminary data.</text>
</comment>
<dbReference type="Proteomes" id="UP001529510">
    <property type="component" value="Unassembled WGS sequence"/>
</dbReference>
<dbReference type="AlphaFoldDB" id="A0ABD0Q3V8"/>
<protein>
    <submittedName>
        <fullName evidence="1">Uncharacterized protein</fullName>
    </submittedName>
</protein>
<proteinExistence type="predicted"/>
<reference evidence="1 2" key="1">
    <citation type="submission" date="2024-05" db="EMBL/GenBank/DDBJ databases">
        <title>Genome sequencing and assembly of Indian major carp, Cirrhinus mrigala (Hamilton, 1822).</title>
        <authorList>
            <person name="Mohindra V."/>
            <person name="Chowdhury L.M."/>
            <person name="Lal K."/>
            <person name="Jena J.K."/>
        </authorList>
    </citation>
    <scope>NUCLEOTIDE SEQUENCE [LARGE SCALE GENOMIC DNA]</scope>
    <source>
        <strain evidence="1">CM1030</strain>
        <tissue evidence="1">Blood</tissue>
    </source>
</reference>
<evidence type="ECO:0000313" key="1">
    <source>
        <dbReference type="EMBL" id="KAL0180960.1"/>
    </source>
</evidence>
<evidence type="ECO:0000313" key="2">
    <source>
        <dbReference type="Proteomes" id="UP001529510"/>
    </source>
</evidence>
<feature type="non-terminal residue" evidence="1">
    <location>
        <position position="133"/>
    </location>
</feature>
<gene>
    <name evidence="1" type="ORF">M9458_023366</name>
</gene>
<dbReference type="EMBL" id="JAMKFB020000011">
    <property type="protein sequence ID" value="KAL0180960.1"/>
    <property type="molecule type" value="Genomic_DNA"/>
</dbReference>
<feature type="non-terminal residue" evidence="1">
    <location>
        <position position="1"/>
    </location>
</feature>